<dbReference type="RefSeq" id="XP_028861466.1">
    <property type="nucleotide sequence ID" value="XM_029004815.1"/>
</dbReference>
<evidence type="ECO:0000256" key="12">
    <source>
        <dbReference type="ARBA" id="ARBA00022917"/>
    </source>
</evidence>
<dbReference type="InterPro" id="IPR041616">
    <property type="entry name" value="PheRS_beta_core"/>
</dbReference>
<dbReference type="SUPFAM" id="SSF55681">
    <property type="entry name" value="Class II aaRS and biotin synthetases"/>
    <property type="match status" value="1"/>
</dbReference>
<keyword evidence="10" id="KW-0067">ATP-binding</keyword>
<dbReference type="SUPFAM" id="SSF46955">
    <property type="entry name" value="Putative DNA-binding domain"/>
    <property type="match status" value="2"/>
</dbReference>
<reference evidence="17" key="2">
    <citation type="submission" date="2016-05" db="EMBL/GenBank/DDBJ databases">
        <authorList>
            <person name="Lavstsen T."/>
            <person name="Jespersen J.S."/>
        </authorList>
    </citation>
    <scope>NUCLEOTIDE SEQUENCE [LARGE SCALE GENOMIC DNA]</scope>
</reference>
<evidence type="ECO:0000256" key="2">
    <source>
        <dbReference type="ARBA" id="ARBA00004496"/>
    </source>
</evidence>
<evidence type="ECO:0000256" key="6">
    <source>
        <dbReference type="ARBA" id="ARBA00022490"/>
    </source>
</evidence>
<reference evidence="19" key="1">
    <citation type="submission" date="2016-05" db="EMBL/GenBank/DDBJ databases">
        <authorList>
            <person name="Naeem Raeece"/>
        </authorList>
    </citation>
    <scope>NUCLEOTIDE SEQUENCE [LARGE SCALE GENOMIC DNA]</scope>
</reference>
<evidence type="ECO:0000256" key="9">
    <source>
        <dbReference type="ARBA" id="ARBA00022741"/>
    </source>
</evidence>
<dbReference type="GO" id="GO:0009328">
    <property type="term" value="C:phenylalanine-tRNA ligase complex"/>
    <property type="evidence" value="ECO:0007669"/>
    <property type="project" value="TreeGrafter"/>
</dbReference>
<evidence type="ECO:0000259" key="16">
    <source>
        <dbReference type="PROSITE" id="PS51483"/>
    </source>
</evidence>
<reference evidence="18 20" key="3">
    <citation type="submission" date="2016-06" db="EMBL/GenBank/DDBJ databases">
        <authorList>
            <consortium name="Pathogen Informatics"/>
        </authorList>
    </citation>
    <scope>NUCLEOTIDE SEQUENCE [LARGE SCALE GENOMIC DNA]</scope>
</reference>
<evidence type="ECO:0000256" key="1">
    <source>
        <dbReference type="ARBA" id="ARBA00001946"/>
    </source>
</evidence>
<organism evidence="17 19">
    <name type="scientific">Plasmodium malariae</name>
    <dbReference type="NCBI Taxonomy" id="5858"/>
    <lineage>
        <taxon>Eukaryota</taxon>
        <taxon>Sar</taxon>
        <taxon>Alveolata</taxon>
        <taxon>Apicomplexa</taxon>
        <taxon>Aconoidasida</taxon>
        <taxon>Haemosporida</taxon>
        <taxon>Plasmodiidae</taxon>
        <taxon>Plasmodium</taxon>
        <taxon>Plasmodium (Plasmodium)</taxon>
    </lineage>
</organism>
<dbReference type="Gene3D" id="3.50.40.10">
    <property type="entry name" value="Phenylalanyl-trna Synthetase, Chain B, domain 3"/>
    <property type="match status" value="1"/>
</dbReference>
<dbReference type="InterPro" id="IPR040659">
    <property type="entry name" value="PhetRS_B1"/>
</dbReference>
<dbReference type="GO" id="GO:0000287">
    <property type="term" value="F:magnesium ion binding"/>
    <property type="evidence" value="ECO:0007669"/>
    <property type="project" value="InterPro"/>
</dbReference>
<dbReference type="Pfam" id="PF03484">
    <property type="entry name" value="B5"/>
    <property type="match status" value="1"/>
</dbReference>
<dbReference type="EC" id="6.1.1.20" evidence="4"/>
<keyword evidence="9" id="KW-0547">Nucleotide-binding</keyword>
<dbReference type="GO" id="GO:0004826">
    <property type="term" value="F:phenylalanine-tRNA ligase activity"/>
    <property type="evidence" value="ECO:0007669"/>
    <property type="project" value="UniProtKB-EC"/>
</dbReference>
<dbReference type="FunFam" id="3.50.40.10:FF:000003">
    <property type="entry name" value="Phenylalanine--tRNA ligase beta subunit"/>
    <property type="match status" value="1"/>
</dbReference>
<comment type="similarity">
    <text evidence="3">Belongs to the phenylalanyl-tRNA synthetase beta subunit family. Type 2 subfamily.</text>
</comment>
<dbReference type="Proteomes" id="UP000219813">
    <property type="component" value="Chromosome 9"/>
</dbReference>
<dbReference type="VEuPathDB" id="PlasmoDB:PmUG01_09013700"/>
<dbReference type="GO" id="GO:0003723">
    <property type="term" value="F:RNA binding"/>
    <property type="evidence" value="ECO:0007669"/>
    <property type="project" value="InterPro"/>
</dbReference>
<comment type="cofactor">
    <cofactor evidence="1">
        <name>Mg(2+)</name>
        <dbReference type="ChEBI" id="CHEBI:18420"/>
    </cofactor>
</comment>
<dbReference type="InterPro" id="IPR005146">
    <property type="entry name" value="B3/B4_tRNA-bd"/>
</dbReference>
<dbReference type="SMART" id="SM00873">
    <property type="entry name" value="B3_4"/>
    <property type="match status" value="1"/>
</dbReference>
<accession>A0A1A8W0A6</accession>
<evidence type="ECO:0000256" key="13">
    <source>
        <dbReference type="ARBA" id="ARBA00023146"/>
    </source>
</evidence>
<keyword evidence="7 17" id="KW-0436">Ligase</keyword>
<evidence type="ECO:0000313" key="19">
    <source>
        <dbReference type="Proteomes" id="UP000078597"/>
    </source>
</evidence>
<dbReference type="Proteomes" id="UP000078597">
    <property type="component" value="Unassembled WGS sequence"/>
</dbReference>
<dbReference type="KEGG" id="pmal:PMUG01_09013700"/>
<dbReference type="SMART" id="SM00874">
    <property type="entry name" value="B5"/>
    <property type="match status" value="1"/>
</dbReference>
<dbReference type="GeneID" id="39868665"/>
<dbReference type="PANTHER" id="PTHR10947:SF0">
    <property type="entry name" value="PHENYLALANINE--TRNA LIGASE BETA SUBUNIT"/>
    <property type="match status" value="1"/>
</dbReference>
<keyword evidence="8" id="KW-0479">Metal-binding</keyword>
<dbReference type="OMA" id="FPGRCAN"/>
<dbReference type="EMBL" id="LT594630">
    <property type="protein sequence ID" value="SCN12569.1"/>
    <property type="molecule type" value="Genomic_DNA"/>
</dbReference>
<feature type="domain" description="B5" evidence="16">
    <location>
        <begin position="297"/>
        <end position="374"/>
    </location>
</feature>
<protein>
    <recommendedName>
        <fullName evidence="5">Phenylalanine--tRNA ligase beta subunit</fullName>
        <ecNumber evidence="4">6.1.1.20</ecNumber>
    </recommendedName>
    <alternativeName>
        <fullName evidence="14">Phenylalanyl-tRNA synthetase beta subunit</fullName>
    </alternativeName>
</protein>
<dbReference type="AlphaFoldDB" id="A0A1A8W0A6"/>
<evidence type="ECO:0000256" key="15">
    <source>
        <dbReference type="ARBA" id="ARBA00049255"/>
    </source>
</evidence>
<sequence length="617" mass="71872">MPTISVFEEDLIEKLEERLSDEKLQDICFDFGLEVDDIEYKNKKKIYKIEVPANRYDLVCVEGLCRALKSFIGKFDNIKYDILMNSHECCIKEKHYINVKESVDERRSYVVSCVLKNIKMTEHVYNNIIELQEKLHHNIGKKRTVLAIGIHDYDKIKFPVEYKFEEKSKINFIPLNETKNLNGNNLMEFYEHNTNLKPYLKIIKNFEKYPLIVDANNQILSLPPIINCEYTKITLNTKNLFVECTATDKHKAEIALNIICSMLSEYCTPKYSIYSFLVLYDQNHKIEKGNSYLYPEFKNKVVTCEIDYVRKLSGIPNITVEDVEKVLKKMMIPIKIIDNCTFTAHVPFYRSDIMHSCDIVEDIAIGYGYGNIKSCEVEFSKKHLLNTCSDLFRNALIECAYTEVMTNALLSKRENYNCMLRKYKDYKDVQINLEEYNPLAPPVQIMNSKTSEYEIIRTSLIVNLLKFVASNKHRELPLRFFEIGDVSYTTYNKTDTNAVNKRHLSVIFADKFCSGLEEIHGVLETVLKEFQLFNDYKIDEKKKENISLRSDVFYKLLPKEDSSFLSERVVDIVLFPHNLKFGVLGIIHPEVLGNFSIDIPVSAVEINIETLLNVLMM</sequence>
<dbReference type="GO" id="GO:0006432">
    <property type="term" value="P:phenylalanyl-tRNA aminoacylation"/>
    <property type="evidence" value="ECO:0007669"/>
    <property type="project" value="InterPro"/>
</dbReference>
<dbReference type="InterPro" id="IPR009061">
    <property type="entry name" value="DNA-bd_dom_put_sf"/>
</dbReference>
<gene>
    <name evidence="18" type="primary">PmUG01_09013700</name>
    <name evidence="17" type="ORF">PMALA_011590</name>
    <name evidence="18" type="ORF">PMUG01_09013700</name>
</gene>
<dbReference type="InterPro" id="IPR045060">
    <property type="entry name" value="Phe-tRNA-ligase_IIc_bsu"/>
</dbReference>
<comment type="subcellular location">
    <subcellularLocation>
        <location evidence="2">Cytoplasm</location>
    </subcellularLocation>
</comment>
<proteinExistence type="inferred from homology"/>
<keyword evidence="20" id="KW-1185">Reference proteome</keyword>
<dbReference type="InterPro" id="IPR004531">
    <property type="entry name" value="Phe-tRNA-synth_IIc_bsu_arc_euk"/>
</dbReference>
<comment type="catalytic activity">
    <reaction evidence="15">
        <text>tRNA(Phe) + L-phenylalanine + ATP = L-phenylalanyl-tRNA(Phe) + AMP + diphosphate + H(+)</text>
        <dbReference type="Rhea" id="RHEA:19413"/>
        <dbReference type="Rhea" id="RHEA-COMP:9668"/>
        <dbReference type="Rhea" id="RHEA-COMP:9699"/>
        <dbReference type="ChEBI" id="CHEBI:15378"/>
        <dbReference type="ChEBI" id="CHEBI:30616"/>
        <dbReference type="ChEBI" id="CHEBI:33019"/>
        <dbReference type="ChEBI" id="CHEBI:58095"/>
        <dbReference type="ChEBI" id="CHEBI:78442"/>
        <dbReference type="ChEBI" id="CHEBI:78531"/>
        <dbReference type="ChEBI" id="CHEBI:456215"/>
        <dbReference type="EC" id="6.1.1.20"/>
    </reaction>
</comment>
<evidence type="ECO:0000256" key="5">
    <source>
        <dbReference type="ARBA" id="ARBA00017032"/>
    </source>
</evidence>
<evidence type="ECO:0000256" key="8">
    <source>
        <dbReference type="ARBA" id="ARBA00022723"/>
    </source>
</evidence>
<evidence type="ECO:0000256" key="4">
    <source>
        <dbReference type="ARBA" id="ARBA00012814"/>
    </source>
</evidence>
<dbReference type="EMBL" id="FLQW01000635">
    <property type="protein sequence ID" value="SBS85073.1"/>
    <property type="molecule type" value="Genomic_DNA"/>
</dbReference>
<name>A0A1A8W0A6_PLAMA</name>
<evidence type="ECO:0000256" key="7">
    <source>
        <dbReference type="ARBA" id="ARBA00022598"/>
    </source>
</evidence>
<keyword evidence="11" id="KW-0460">Magnesium</keyword>
<dbReference type="Pfam" id="PF03483">
    <property type="entry name" value="B3_4"/>
    <property type="match status" value="1"/>
</dbReference>
<keyword evidence="6" id="KW-0963">Cytoplasm</keyword>
<evidence type="ECO:0000313" key="20">
    <source>
        <dbReference type="Proteomes" id="UP000219813"/>
    </source>
</evidence>
<dbReference type="FunFam" id="3.30.56.10:FF:000009">
    <property type="entry name" value="Phenylalanine-tRNA ligase, beta subunit"/>
    <property type="match status" value="1"/>
</dbReference>
<evidence type="ECO:0000313" key="18">
    <source>
        <dbReference type="EMBL" id="SCN12569.1"/>
    </source>
</evidence>
<dbReference type="GO" id="GO:0005524">
    <property type="term" value="F:ATP binding"/>
    <property type="evidence" value="ECO:0007669"/>
    <property type="project" value="UniProtKB-KW"/>
</dbReference>
<dbReference type="Pfam" id="PF18262">
    <property type="entry name" value="PhetRS_B1"/>
    <property type="match status" value="1"/>
</dbReference>
<dbReference type="Gene3D" id="3.30.930.10">
    <property type="entry name" value="Bira Bifunctional Protein, Domain 2"/>
    <property type="match status" value="1"/>
</dbReference>
<dbReference type="OrthoDB" id="1698572at2759"/>
<dbReference type="SUPFAM" id="SSF56037">
    <property type="entry name" value="PheT/TilS domain"/>
    <property type="match status" value="1"/>
</dbReference>
<dbReference type="NCBIfam" id="TIGR00471">
    <property type="entry name" value="pheT_arch"/>
    <property type="match status" value="1"/>
</dbReference>
<evidence type="ECO:0000256" key="14">
    <source>
        <dbReference type="ARBA" id="ARBA00033189"/>
    </source>
</evidence>
<dbReference type="InterPro" id="IPR005147">
    <property type="entry name" value="tRNA_synthase_B5-dom"/>
</dbReference>
<dbReference type="PANTHER" id="PTHR10947">
    <property type="entry name" value="PHENYLALANYL-TRNA SYNTHETASE BETA CHAIN AND LEUCINE-RICH REPEAT-CONTAINING PROTEIN 47"/>
    <property type="match status" value="1"/>
</dbReference>
<dbReference type="PROSITE" id="PS51483">
    <property type="entry name" value="B5"/>
    <property type="match status" value="1"/>
</dbReference>
<keyword evidence="12" id="KW-0648">Protein biosynthesis</keyword>
<dbReference type="FunFam" id="3.30.56.10:FF:000012">
    <property type="entry name" value="Phenylalanine-tRNA ligase, beta subunit"/>
    <property type="match status" value="1"/>
</dbReference>
<dbReference type="InterPro" id="IPR045864">
    <property type="entry name" value="aa-tRNA-synth_II/BPL/LPL"/>
</dbReference>
<dbReference type="InterPro" id="IPR020825">
    <property type="entry name" value="Phe-tRNA_synthase-like_B3/B4"/>
</dbReference>
<evidence type="ECO:0000256" key="3">
    <source>
        <dbReference type="ARBA" id="ARBA00007438"/>
    </source>
</evidence>
<dbReference type="Pfam" id="PF17759">
    <property type="entry name" value="tRNA_synthFbeta"/>
    <property type="match status" value="1"/>
</dbReference>
<dbReference type="Gene3D" id="3.30.56.10">
    <property type="match status" value="2"/>
</dbReference>
<keyword evidence="13" id="KW-0030">Aminoacyl-tRNA synthetase</keyword>
<evidence type="ECO:0000256" key="10">
    <source>
        <dbReference type="ARBA" id="ARBA00022840"/>
    </source>
</evidence>
<evidence type="ECO:0000256" key="11">
    <source>
        <dbReference type="ARBA" id="ARBA00022842"/>
    </source>
</evidence>
<evidence type="ECO:0000313" key="17">
    <source>
        <dbReference type="EMBL" id="SBS85073.1"/>
    </source>
</evidence>